<dbReference type="SMART" id="SM00635">
    <property type="entry name" value="BID_2"/>
    <property type="match status" value="2"/>
</dbReference>
<evidence type="ECO:0000259" key="1">
    <source>
        <dbReference type="SMART" id="SM00635"/>
    </source>
</evidence>
<comment type="caution">
    <text evidence="2">The sequence shown here is derived from an EMBL/GenBank/DDBJ whole genome shotgun (WGS) entry which is preliminary data.</text>
</comment>
<name>A0A9Q2WFL4_9ENTR</name>
<dbReference type="AlphaFoldDB" id="A0A9Q2WFL4"/>
<evidence type="ECO:0000313" key="3">
    <source>
        <dbReference type="Proteomes" id="UP000742934"/>
    </source>
</evidence>
<evidence type="ECO:0000313" key="2">
    <source>
        <dbReference type="EMBL" id="MBT1778338.1"/>
    </source>
</evidence>
<sequence>MPEQKMKIMEEAFSDFTGHMCRAGFTNSISNEPLSERQQSHLAACLQAVPFSQTVSITPASPSVLVGKTVQLRAAITISEGAGSFTWKSADNAIATVNTAGLVTGVAAGKVQITATDSETNLSATVELTVKPVSVESVSIKPDSATVEKGATVRLAANVLPANASNKKVTWASKNPEFATIDQSGLATGVAAGVATIEIVSEDGSHKATASLQVTESPDA</sequence>
<reference evidence="2" key="1">
    <citation type="submission" date="2021-05" db="EMBL/GenBank/DDBJ databases">
        <title>The batch submission of Enterobacter spp. strains.</title>
        <authorList>
            <person name="Wei L."/>
            <person name="Wang C."/>
            <person name="Feng Y."/>
            <person name="Zong Z."/>
        </authorList>
    </citation>
    <scope>NUCLEOTIDE SEQUENCE</scope>
    <source>
        <strain evidence="2">090086</strain>
    </source>
</reference>
<gene>
    <name evidence="2" type="ORF">KK080_16175</name>
</gene>
<accession>A0A9Q2WFL4</accession>
<protein>
    <submittedName>
        <fullName evidence="2">Ig-like domain-containing protein</fullName>
    </submittedName>
</protein>
<dbReference type="Gene3D" id="2.60.40.1080">
    <property type="match status" value="2"/>
</dbReference>
<dbReference type="Proteomes" id="UP000742934">
    <property type="component" value="Unassembled WGS sequence"/>
</dbReference>
<feature type="domain" description="BIG2" evidence="1">
    <location>
        <begin position="51"/>
        <end position="127"/>
    </location>
</feature>
<dbReference type="InterPro" id="IPR008964">
    <property type="entry name" value="Invasin/intimin_cell_adhesion"/>
</dbReference>
<dbReference type="Pfam" id="PF02368">
    <property type="entry name" value="Big_2"/>
    <property type="match status" value="2"/>
</dbReference>
<feature type="domain" description="BIG2" evidence="1">
    <location>
        <begin position="134"/>
        <end position="211"/>
    </location>
</feature>
<proteinExistence type="predicted"/>
<organism evidence="2 3">
    <name type="scientific">Enterobacter hormaechei subsp. hoffmannii</name>
    <dbReference type="NCBI Taxonomy" id="1812934"/>
    <lineage>
        <taxon>Bacteria</taxon>
        <taxon>Pseudomonadati</taxon>
        <taxon>Pseudomonadota</taxon>
        <taxon>Gammaproteobacteria</taxon>
        <taxon>Enterobacterales</taxon>
        <taxon>Enterobacteriaceae</taxon>
        <taxon>Enterobacter</taxon>
        <taxon>Enterobacter cloacae complex</taxon>
    </lineage>
</organism>
<dbReference type="SUPFAM" id="SSF49373">
    <property type="entry name" value="Invasin/intimin cell-adhesion fragments"/>
    <property type="match status" value="2"/>
</dbReference>
<dbReference type="InterPro" id="IPR003343">
    <property type="entry name" value="Big_2"/>
</dbReference>
<dbReference type="EMBL" id="JAHEVK010000019">
    <property type="protein sequence ID" value="MBT1778338.1"/>
    <property type="molecule type" value="Genomic_DNA"/>
</dbReference>